<sequence length="316" mass="35871">MSDSPSSKNMDAVVHNAPVMNVGQWNKNLTYWMADGSIVLRVEEYLYKIHLSTLTALSPNMASILAIPSGKPIGNPTQEGTELYPLHLTGFTKQEMDDFLFWIYRVGWTPISDDAQKERIMANLLKVADIWETGVGRQYAIDNLESMYLPPSRRLELARMFSIFHWVEPAVTEIFSGKLSALSVEDIGHVDIKVYSILVKGMERLEIEMRRTANVAPPMIPATQADWLCKNHKDCATTWKRLWWDKVGRQLLHPDAPIKSDAILGEVKKLSHKDLHEKCRLDMVQKIEAEIVFVDKRIIAGVTAAIVEYYTTLGSQ</sequence>
<reference evidence="1" key="1">
    <citation type="submission" date="2023-03" db="EMBL/GenBank/DDBJ databases">
        <title>Massive genome expansion in bonnet fungi (Mycena s.s.) driven by repeated elements and novel gene families across ecological guilds.</title>
        <authorList>
            <consortium name="Lawrence Berkeley National Laboratory"/>
            <person name="Harder C.B."/>
            <person name="Miyauchi S."/>
            <person name="Viragh M."/>
            <person name="Kuo A."/>
            <person name="Thoen E."/>
            <person name="Andreopoulos B."/>
            <person name="Lu D."/>
            <person name="Skrede I."/>
            <person name="Drula E."/>
            <person name="Henrissat B."/>
            <person name="Morin E."/>
            <person name="Kohler A."/>
            <person name="Barry K."/>
            <person name="LaButti K."/>
            <person name="Morin E."/>
            <person name="Salamov A."/>
            <person name="Lipzen A."/>
            <person name="Mereny Z."/>
            <person name="Hegedus B."/>
            <person name="Baldrian P."/>
            <person name="Stursova M."/>
            <person name="Weitz H."/>
            <person name="Taylor A."/>
            <person name="Grigoriev I.V."/>
            <person name="Nagy L.G."/>
            <person name="Martin F."/>
            <person name="Kauserud H."/>
        </authorList>
    </citation>
    <scope>NUCLEOTIDE SEQUENCE</scope>
    <source>
        <strain evidence="1">CBHHK182m</strain>
    </source>
</reference>
<dbReference type="EMBL" id="JARKIB010000088">
    <property type="protein sequence ID" value="KAJ7744081.1"/>
    <property type="molecule type" value="Genomic_DNA"/>
</dbReference>
<protein>
    <recommendedName>
        <fullName evidence="3">BTB domain-containing protein</fullName>
    </recommendedName>
</protein>
<name>A0AAD7N2Y6_9AGAR</name>
<keyword evidence="2" id="KW-1185">Reference proteome</keyword>
<evidence type="ECO:0008006" key="3">
    <source>
        <dbReference type="Google" id="ProtNLM"/>
    </source>
</evidence>
<organism evidence="1 2">
    <name type="scientific">Mycena metata</name>
    <dbReference type="NCBI Taxonomy" id="1033252"/>
    <lineage>
        <taxon>Eukaryota</taxon>
        <taxon>Fungi</taxon>
        <taxon>Dikarya</taxon>
        <taxon>Basidiomycota</taxon>
        <taxon>Agaricomycotina</taxon>
        <taxon>Agaricomycetes</taxon>
        <taxon>Agaricomycetidae</taxon>
        <taxon>Agaricales</taxon>
        <taxon>Marasmiineae</taxon>
        <taxon>Mycenaceae</taxon>
        <taxon>Mycena</taxon>
    </lineage>
</organism>
<evidence type="ECO:0000313" key="2">
    <source>
        <dbReference type="Proteomes" id="UP001215598"/>
    </source>
</evidence>
<evidence type="ECO:0000313" key="1">
    <source>
        <dbReference type="EMBL" id="KAJ7744081.1"/>
    </source>
</evidence>
<comment type="caution">
    <text evidence="1">The sequence shown here is derived from an EMBL/GenBank/DDBJ whole genome shotgun (WGS) entry which is preliminary data.</text>
</comment>
<gene>
    <name evidence="1" type="ORF">B0H16DRAFT_1693245</name>
</gene>
<proteinExistence type="predicted"/>
<dbReference type="Proteomes" id="UP001215598">
    <property type="component" value="Unassembled WGS sequence"/>
</dbReference>
<accession>A0AAD7N2Y6</accession>
<dbReference type="AlphaFoldDB" id="A0AAD7N2Y6"/>